<dbReference type="InterPro" id="IPR047194">
    <property type="entry name" value="CwlT-like_lysozyme"/>
</dbReference>
<dbReference type="Gene3D" id="1.10.530.10">
    <property type="match status" value="1"/>
</dbReference>
<keyword evidence="1" id="KW-1133">Transmembrane helix</keyword>
<dbReference type="Pfam" id="PF01551">
    <property type="entry name" value="Peptidase_M23"/>
    <property type="match status" value="1"/>
</dbReference>
<dbReference type="OrthoDB" id="9813368at2"/>
<keyword evidence="5" id="KW-1185">Reference proteome</keyword>
<keyword evidence="1" id="KW-0472">Membrane</keyword>
<dbReference type="KEGG" id="pll:I858_016460"/>
<gene>
    <name evidence="4" type="ORF">I858_016460</name>
</gene>
<feature type="domain" description="M23ase beta-sheet core" evidence="2">
    <location>
        <begin position="269"/>
        <end position="361"/>
    </location>
</feature>
<evidence type="ECO:0000256" key="1">
    <source>
        <dbReference type="SAM" id="Phobius"/>
    </source>
</evidence>
<evidence type="ECO:0000313" key="4">
    <source>
        <dbReference type="EMBL" id="ANU28573.1"/>
    </source>
</evidence>
<feature type="transmembrane region" description="Helical" evidence="1">
    <location>
        <begin position="31"/>
        <end position="54"/>
    </location>
</feature>
<protein>
    <submittedName>
        <fullName evidence="4">Uncharacterized protein</fullName>
    </submittedName>
</protein>
<dbReference type="Gene3D" id="2.70.70.10">
    <property type="entry name" value="Glucose Permease (Domain IIA)"/>
    <property type="match status" value="1"/>
</dbReference>
<evidence type="ECO:0000313" key="5">
    <source>
        <dbReference type="Proteomes" id="UP000053354"/>
    </source>
</evidence>
<reference evidence="4" key="1">
    <citation type="submission" date="2016-10" db="EMBL/GenBank/DDBJ databases">
        <authorList>
            <person name="See-Too W.S."/>
        </authorList>
    </citation>
    <scope>NUCLEOTIDE SEQUENCE</scope>
    <source>
        <strain evidence="4">L10.15</strain>
        <plasmid evidence="4">pPS15-1</plasmid>
    </source>
</reference>
<dbReference type="PANTHER" id="PTHR21666:SF270">
    <property type="entry name" value="MUREIN HYDROLASE ACTIVATOR ENVC"/>
    <property type="match status" value="1"/>
</dbReference>
<evidence type="ECO:0000259" key="3">
    <source>
        <dbReference type="Pfam" id="PF13702"/>
    </source>
</evidence>
<evidence type="ECO:0000259" key="2">
    <source>
        <dbReference type="Pfam" id="PF01551"/>
    </source>
</evidence>
<keyword evidence="4" id="KW-0614">Plasmid</keyword>
<dbReference type="RefSeq" id="WP_065524946.1">
    <property type="nucleotide sequence ID" value="NZ_CP016541.2"/>
</dbReference>
<dbReference type="AlphaFoldDB" id="A0A1B1S5V7"/>
<dbReference type="InterPro" id="IPR050570">
    <property type="entry name" value="Cell_wall_metabolism_enzyme"/>
</dbReference>
<dbReference type="SUPFAM" id="SSF51261">
    <property type="entry name" value="Duplicated hybrid motif"/>
    <property type="match status" value="1"/>
</dbReference>
<dbReference type="GO" id="GO:0004222">
    <property type="term" value="F:metalloendopeptidase activity"/>
    <property type="evidence" value="ECO:0007669"/>
    <property type="project" value="TreeGrafter"/>
</dbReference>
<sequence>MAQPRSKAQLAKTALKLALLKYNPIGMETKLIVAGSALAIVIILIFTAGIFSMFSSPDDGSSGNGIGVGTGPASVSPEVTQYRDAISNELAKYDMEGQTELLLALMMQESGGKGNDPMQASESKCGSIGCITNPDESIQYGVKHFVSVFERAGKDIKLTLQSYNFGSGFIDYVLANGGSYTKELAISFSQLQYKKLAHTGIYKCHRPSAIEHHACYGDIEYVDAVLKYLPSAVGGNSMKLTEGLSSPVDRDLAINSRYGYRNIGGGLDHHDGLDLKCDASISINAAFDGTIVYAGTSSGAPGYGNFITIQHEATVFTTYAHLSKIQISNGATVKSGQPIGMCGNSGRSTGPHLHFEIKTQQWGGYLDPTSYLF</sequence>
<dbReference type="CDD" id="cd12797">
    <property type="entry name" value="M23_peptidase"/>
    <property type="match status" value="1"/>
</dbReference>
<dbReference type="CDD" id="cd16891">
    <property type="entry name" value="CwlT-like"/>
    <property type="match status" value="1"/>
</dbReference>
<dbReference type="Pfam" id="PF13702">
    <property type="entry name" value="Lysozyme_like"/>
    <property type="match status" value="1"/>
</dbReference>
<dbReference type="SUPFAM" id="SSF53955">
    <property type="entry name" value="Lysozyme-like"/>
    <property type="match status" value="1"/>
</dbReference>
<dbReference type="InterPro" id="IPR016047">
    <property type="entry name" value="M23ase_b-sheet_dom"/>
</dbReference>
<proteinExistence type="predicted"/>
<dbReference type="PANTHER" id="PTHR21666">
    <property type="entry name" value="PEPTIDASE-RELATED"/>
    <property type="match status" value="1"/>
</dbReference>
<feature type="domain" description="CwlT-like lysozyme" evidence="3">
    <location>
        <begin position="77"/>
        <end position="228"/>
    </location>
</feature>
<dbReference type="Proteomes" id="UP000053354">
    <property type="component" value="Plasmid pPS15-1"/>
</dbReference>
<dbReference type="InterPro" id="IPR023346">
    <property type="entry name" value="Lysozyme-like_dom_sf"/>
</dbReference>
<accession>A0A1B1S5V7</accession>
<organism evidence="4 5">
    <name type="scientific">Planococcus versutus</name>
    <dbReference type="NCBI Taxonomy" id="1302659"/>
    <lineage>
        <taxon>Bacteria</taxon>
        <taxon>Bacillati</taxon>
        <taxon>Bacillota</taxon>
        <taxon>Bacilli</taxon>
        <taxon>Bacillales</taxon>
        <taxon>Caryophanaceae</taxon>
        <taxon>Planococcus</taxon>
    </lineage>
</organism>
<keyword evidence="1" id="KW-0812">Transmembrane</keyword>
<name>A0A1B1S5V7_9BACL</name>
<geneLocation type="plasmid" evidence="4 5">
    <name>pPS15-1</name>
</geneLocation>
<dbReference type="InterPro" id="IPR011055">
    <property type="entry name" value="Dup_hybrid_motif"/>
</dbReference>
<dbReference type="EMBL" id="CP016541">
    <property type="protein sequence ID" value="ANU28573.1"/>
    <property type="molecule type" value="Genomic_DNA"/>
</dbReference>